<feature type="region of interest" description="Disordered" evidence="2">
    <location>
        <begin position="198"/>
        <end position="227"/>
    </location>
</feature>
<dbReference type="PANTHER" id="PTHR43861:SF3">
    <property type="entry name" value="PUTATIVE (AFU_ORTHOLOGUE AFUA_2G14390)-RELATED"/>
    <property type="match status" value="1"/>
</dbReference>
<dbReference type="SUPFAM" id="SSF53335">
    <property type="entry name" value="S-adenosyl-L-methionine-dependent methyltransferases"/>
    <property type="match status" value="1"/>
</dbReference>
<dbReference type="Proteomes" id="UP000521872">
    <property type="component" value="Unassembled WGS sequence"/>
</dbReference>
<accession>A0A8H4VPN7</accession>
<sequence length="288" mass="32042">MLVSSLAVFAHHRLGLFREFIYLAQMADIINLDIEKPAAVSTAKDFASANKEHFDKTASHHEDKRWLELARRAARAITERYKFDEDSTTVMDFACNTGLLARELAPHTKSIVGVDISQGAVDVFNERVLNQGIPPEEMRAVCIELKGVEGELDGQKFDVITCSVSYHHFEDINSITKMLSFFLKPGGTLFVVDISPSEKEGHNEDSHQHHHHHDHHHDGHSHGSSSDALFPEHVQHVVPHKHGLSREMIQAAFDGAALTSFTFEIISTVMLHGKEGQLFVATGTKSPA</sequence>
<dbReference type="Pfam" id="PF13489">
    <property type="entry name" value="Methyltransf_23"/>
    <property type="match status" value="1"/>
</dbReference>
<comment type="caution">
    <text evidence="3">The sequence shown here is derived from an EMBL/GenBank/DDBJ whole genome shotgun (WGS) entry which is preliminary data.</text>
</comment>
<protein>
    <submittedName>
        <fullName evidence="3">Uncharacterized protein</fullName>
    </submittedName>
</protein>
<evidence type="ECO:0000313" key="3">
    <source>
        <dbReference type="EMBL" id="KAF4615509.1"/>
    </source>
</evidence>
<organism evidence="3 4">
    <name type="scientific">Agrocybe pediades</name>
    <dbReference type="NCBI Taxonomy" id="84607"/>
    <lineage>
        <taxon>Eukaryota</taxon>
        <taxon>Fungi</taxon>
        <taxon>Dikarya</taxon>
        <taxon>Basidiomycota</taxon>
        <taxon>Agaricomycotina</taxon>
        <taxon>Agaricomycetes</taxon>
        <taxon>Agaricomycetidae</taxon>
        <taxon>Agaricales</taxon>
        <taxon>Agaricineae</taxon>
        <taxon>Strophariaceae</taxon>
        <taxon>Agrocybe</taxon>
    </lineage>
</organism>
<name>A0A8H4VPN7_9AGAR</name>
<gene>
    <name evidence="3" type="ORF">D9613_003351</name>
</gene>
<feature type="compositionally biased region" description="Basic and acidic residues" evidence="2">
    <location>
        <begin position="198"/>
        <end position="207"/>
    </location>
</feature>
<proteinExistence type="predicted"/>
<evidence type="ECO:0000313" key="4">
    <source>
        <dbReference type="Proteomes" id="UP000521872"/>
    </source>
</evidence>
<dbReference type="EMBL" id="JAACJL010000044">
    <property type="protein sequence ID" value="KAF4615509.1"/>
    <property type="molecule type" value="Genomic_DNA"/>
</dbReference>
<dbReference type="AlphaFoldDB" id="A0A8H4VPN7"/>
<dbReference type="Gene3D" id="3.40.50.150">
    <property type="entry name" value="Vaccinia Virus protein VP39"/>
    <property type="match status" value="1"/>
</dbReference>
<reference evidence="3 4" key="1">
    <citation type="submission" date="2019-12" db="EMBL/GenBank/DDBJ databases">
        <authorList>
            <person name="Floudas D."/>
            <person name="Bentzer J."/>
            <person name="Ahren D."/>
            <person name="Johansson T."/>
            <person name="Persson P."/>
            <person name="Tunlid A."/>
        </authorList>
    </citation>
    <scope>NUCLEOTIDE SEQUENCE [LARGE SCALE GENOMIC DNA]</scope>
    <source>
        <strain evidence="3 4">CBS 102.39</strain>
    </source>
</reference>
<dbReference type="CDD" id="cd02440">
    <property type="entry name" value="AdoMet_MTases"/>
    <property type="match status" value="1"/>
</dbReference>
<evidence type="ECO:0000256" key="1">
    <source>
        <dbReference type="ARBA" id="ARBA00022679"/>
    </source>
</evidence>
<dbReference type="PANTHER" id="PTHR43861">
    <property type="entry name" value="TRANS-ACONITATE 2-METHYLTRANSFERASE-RELATED"/>
    <property type="match status" value="1"/>
</dbReference>
<keyword evidence="1" id="KW-0808">Transferase</keyword>
<keyword evidence="4" id="KW-1185">Reference proteome</keyword>
<evidence type="ECO:0000256" key="2">
    <source>
        <dbReference type="SAM" id="MobiDB-lite"/>
    </source>
</evidence>
<dbReference type="InterPro" id="IPR029063">
    <property type="entry name" value="SAM-dependent_MTases_sf"/>
</dbReference>
<dbReference type="GO" id="GO:0016740">
    <property type="term" value="F:transferase activity"/>
    <property type="evidence" value="ECO:0007669"/>
    <property type="project" value="UniProtKB-KW"/>
</dbReference>